<reference evidence="1" key="1">
    <citation type="submission" date="2022-06" db="EMBL/GenBank/DDBJ databases">
        <title>Phylogenomic reconstructions and comparative analyses of Kickxellomycotina fungi.</title>
        <authorList>
            <person name="Reynolds N.K."/>
            <person name="Stajich J.E."/>
            <person name="Barry K."/>
            <person name="Grigoriev I.V."/>
            <person name="Crous P."/>
            <person name="Smith M.E."/>
        </authorList>
    </citation>
    <scope>NUCLEOTIDE SEQUENCE</scope>
    <source>
        <strain evidence="1">RSA 2271</strain>
    </source>
</reference>
<dbReference type="Proteomes" id="UP001145114">
    <property type="component" value="Unassembled WGS sequence"/>
</dbReference>
<accession>A0ACC1HE23</accession>
<keyword evidence="2" id="KW-1185">Reference proteome</keyword>
<evidence type="ECO:0000313" key="1">
    <source>
        <dbReference type="EMBL" id="KAJ1673968.1"/>
    </source>
</evidence>
<dbReference type="EMBL" id="JAMZIH010006395">
    <property type="protein sequence ID" value="KAJ1673968.1"/>
    <property type="molecule type" value="Genomic_DNA"/>
</dbReference>
<protein>
    <submittedName>
        <fullName evidence="1">Uncharacterized protein</fullName>
    </submittedName>
</protein>
<sequence>MSSAGRDSKIEEKVEWIERDSHHYYTRRFKPTLGEGAKPTATLLMLHGYGDQCDRYERLARKFASAGIEVLTYDQLGWGRTGVKNNCKGDSGGWQRVLDDVGYMSNLVCQEGVPHFLYGHSMGGMIALSYAAKRGGDKPRLTGVISSAPGLLVSKESRPPHAVIWVLNAVAKFFRWIPWAAQFLDSHLTQDMDEIKFLKESQFCYTKSNLGTLHDILYHGEECCKDLCKRFEIPVLLVHGDGDKITDPDGTRIFYEGLPKGTDRQMHILECPYHEIHFEPGFRESLPAMFIKWIYERAN</sequence>
<comment type="caution">
    <text evidence="1">The sequence shown here is derived from an EMBL/GenBank/DDBJ whole genome shotgun (WGS) entry which is preliminary data.</text>
</comment>
<proteinExistence type="predicted"/>
<evidence type="ECO:0000313" key="2">
    <source>
        <dbReference type="Proteomes" id="UP001145114"/>
    </source>
</evidence>
<gene>
    <name evidence="1" type="ORF">EV182_004224</name>
</gene>
<name>A0ACC1HE23_9FUNG</name>
<organism evidence="1 2">
    <name type="scientific">Spiromyces aspiralis</name>
    <dbReference type="NCBI Taxonomy" id="68401"/>
    <lineage>
        <taxon>Eukaryota</taxon>
        <taxon>Fungi</taxon>
        <taxon>Fungi incertae sedis</taxon>
        <taxon>Zoopagomycota</taxon>
        <taxon>Kickxellomycotina</taxon>
        <taxon>Kickxellomycetes</taxon>
        <taxon>Kickxellales</taxon>
        <taxon>Kickxellaceae</taxon>
        <taxon>Spiromyces</taxon>
    </lineage>
</organism>